<dbReference type="AlphaFoldDB" id="A0AAD9I0D8"/>
<feature type="compositionally biased region" description="Basic and acidic residues" evidence="11">
    <location>
        <begin position="339"/>
        <end position="349"/>
    </location>
</feature>
<feature type="region of interest" description="Disordered" evidence="11">
    <location>
        <begin position="336"/>
        <end position="375"/>
    </location>
</feature>
<evidence type="ECO:0000313" key="14">
    <source>
        <dbReference type="Proteomes" id="UP001217918"/>
    </source>
</evidence>
<feature type="region of interest" description="Disordered" evidence="11">
    <location>
        <begin position="258"/>
        <end position="281"/>
    </location>
</feature>
<dbReference type="Proteomes" id="UP001217918">
    <property type="component" value="Unassembled WGS sequence"/>
</dbReference>
<feature type="domain" description="RING-type" evidence="12">
    <location>
        <begin position="25"/>
        <end position="67"/>
    </location>
</feature>
<dbReference type="EMBL" id="JAQQPM010000002">
    <property type="protein sequence ID" value="KAK2068275.1"/>
    <property type="molecule type" value="Genomic_DNA"/>
</dbReference>
<evidence type="ECO:0000256" key="5">
    <source>
        <dbReference type="ARBA" id="ARBA00022833"/>
    </source>
</evidence>
<dbReference type="InterPro" id="IPR001841">
    <property type="entry name" value="Znf_RING"/>
</dbReference>
<dbReference type="CDD" id="cd16573">
    <property type="entry name" value="RING-HC_TFB3-like"/>
    <property type="match status" value="1"/>
</dbReference>
<dbReference type="PROSITE" id="PS50089">
    <property type="entry name" value="ZF_RING_2"/>
    <property type="match status" value="1"/>
</dbReference>
<dbReference type="GO" id="GO:0061575">
    <property type="term" value="F:cyclin-dependent protein serine/threonine kinase activator activity"/>
    <property type="evidence" value="ECO:0007669"/>
    <property type="project" value="InterPro"/>
</dbReference>
<dbReference type="GO" id="GO:0006357">
    <property type="term" value="P:regulation of transcription by RNA polymerase II"/>
    <property type="evidence" value="ECO:0007669"/>
    <property type="project" value="TreeGrafter"/>
</dbReference>
<name>A0AAD9I0D8_9PEZI</name>
<dbReference type="InterPro" id="IPR004575">
    <property type="entry name" value="MAT1/Tfb3"/>
</dbReference>
<organism evidence="13 14">
    <name type="scientific">Phyllachora maydis</name>
    <dbReference type="NCBI Taxonomy" id="1825666"/>
    <lineage>
        <taxon>Eukaryota</taxon>
        <taxon>Fungi</taxon>
        <taxon>Dikarya</taxon>
        <taxon>Ascomycota</taxon>
        <taxon>Pezizomycotina</taxon>
        <taxon>Sordariomycetes</taxon>
        <taxon>Sordariomycetidae</taxon>
        <taxon>Phyllachorales</taxon>
        <taxon>Phyllachoraceae</taxon>
        <taxon>Phyllachora</taxon>
    </lineage>
</organism>
<evidence type="ECO:0000256" key="10">
    <source>
        <dbReference type="SAM" id="Coils"/>
    </source>
</evidence>
<keyword evidence="14" id="KW-1185">Reference proteome</keyword>
<dbReference type="GO" id="GO:0006289">
    <property type="term" value="P:nucleotide-excision repair"/>
    <property type="evidence" value="ECO:0007669"/>
    <property type="project" value="InterPro"/>
</dbReference>
<evidence type="ECO:0000259" key="12">
    <source>
        <dbReference type="PROSITE" id="PS50089"/>
    </source>
</evidence>
<dbReference type="GO" id="GO:0005675">
    <property type="term" value="C:transcription factor TFIIH holo complex"/>
    <property type="evidence" value="ECO:0007669"/>
    <property type="project" value="InterPro"/>
</dbReference>
<dbReference type="Pfam" id="PF06391">
    <property type="entry name" value="MAT1"/>
    <property type="match status" value="1"/>
</dbReference>
<dbReference type="InterPro" id="IPR017907">
    <property type="entry name" value="Znf_RING_CS"/>
</dbReference>
<evidence type="ECO:0000256" key="4">
    <source>
        <dbReference type="ARBA" id="ARBA00022771"/>
    </source>
</evidence>
<keyword evidence="6" id="KW-0539">Nucleus</keyword>
<evidence type="ECO:0000256" key="3">
    <source>
        <dbReference type="ARBA" id="ARBA00022723"/>
    </source>
</evidence>
<keyword evidence="10" id="KW-0175">Coiled coil</keyword>
<sequence length="375" mass="41813">MSRKASGGARPAVASASVLSAEDMCPICKTSRYINKDLEFLINPECYHPMCSSCVNRLFNEAPAQCPTAGCNKTLRRKGFRAAFFGDLSVEREVDIRRRVADVFNRKEEDFETLADWNDYLNQVEDLTFDLIHGSDAKRAAAEETLARHEIENKAQIERNRRLGTEANEAARRRLEAELEAKRQRTLQALREAHEERAARARVKEEQLDELATSEASAKVILKKRTKQQLGSAAQHLSGGDGGDAGDWASDVGKLSIRGLKERKRPPPPQGPYDPFGGLSLKPSRYTVHDDLRNPWQDDKRCDSTIITGGYSFEEHTARAMFEAFAGLGVFIEEEKAEAEEKPGIKKEESVDDNGARTATPASQDDVAIKMEIDT</sequence>
<evidence type="ECO:0000256" key="7">
    <source>
        <dbReference type="ARBA" id="ARBA00029873"/>
    </source>
</evidence>
<accession>A0AAD9I0D8</accession>
<evidence type="ECO:0000256" key="11">
    <source>
        <dbReference type="SAM" id="MobiDB-lite"/>
    </source>
</evidence>
<dbReference type="PANTHER" id="PTHR12683:SF13">
    <property type="entry name" value="CDK-ACTIVATING KINASE ASSEMBLY FACTOR MAT1"/>
    <property type="match status" value="1"/>
</dbReference>
<evidence type="ECO:0000313" key="13">
    <source>
        <dbReference type="EMBL" id="KAK2068275.1"/>
    </source>
</evidence>
<feature type="coiled-coil region" evidence="10">
    <location>
        <begin position="139"/>
        <end position="211"/>
    </location>
</feature>
<dbReference type="PROSITE" id="PS00518">
    <property type="entry name" value="ZF_RING_1"/>
    <property type="match status" value="1"/>
</dbReference>
<comment type="subcellular location">
    <subcellularLocation>
        <location evidence="1">Nucleus</location>
    </subcellularLocation>
</comment>
<dbReference type="GO" id="GO:0008270">
    <property type="term" value="F:zinc ion binding"/>
    <property type="evidence" value="ECO:0007669"/>
    <property type="project" value="UniProtKB-KW"/>
</dbReference>
<keyword evidence="4 9" id="KW-0863">Zinc-finger</keyword>
<dbReference type="PANTHER" id="PTHR12683">
    <property type="entry name" value="CDK-ACTIVATING KINASE ASSEMBLY FACTOR MAT1"/>
    <property type="match status" value="1"/>
</dbReference>
<dbReference type="NCBIfam" id="TIGR00570">
    <property type="entry name" value="cdk7"/>
    <property type="match status" value="1"/>
</dbReference>
<dbReference type="InterPro" id="IPR013083">
    <property type="entry name" value="Znf_RING/FYVE/PHD"/>
</dbReference>
<comment type="caution">
    <text evidence="13">The sequence shown here is derived from an EMBL/GenBank/DDBJ whole genome shotgun (WGS) entry which is preliminary data.</text>
</comment>
<dbReference type="Gene3D" id="3.30.40.10">
    <property type="entry name" value="Zinc/RING finger domain, C3HC4 (zinc finger)"/>
    <property type="match status" value="1"/>
</dbReference>
<evidence type="ECO:0000256" key="1">
    <source>
        <dbReference type="ARBA" id="ARBA00004123"/>
    </source>
</evidence>
<dbReference type="SUPFAM" id="SSF57850">
    <property type="entry name" value="RING/U-box"/>
    <property type="match status" value="1"/>
</dbReference>
<evidence type="ECO:0000256" key="2">
    <source>
        <dbReference type="ARBA" id="ARBA00022257"/>
    </source>
</evidence>
<protein>
    <recommendedName>
        <fullName evidence="2">RNA polymerase II transcription factor B subunit 3</fullName>
    </recommendedName>
    <alternativeName>
        <fullName evidence="8">RNA polymerase II transcription factor B 38 kDa subunit</fullName>
    </alternativeName>
    <alternativeName>
        <fullName evidence="7">RNA polymerase II transcription factor B p38 subunit</fullName>
    </alternativeName>
</protein>
<proteinExistence type="predicted"/>
<evidence type="ECO:0000256" key="6">
    <source>
        <dbReference type="ARBA" id="ARBA00023242"/>
    </source>
</evidence>
<keyword evidence="3" id="KW-0479">Metal-binding</keyword>
<reference evidence="13" key="1">
    <citation type="journal article" date="2023" name="Mol. Plant Microbe Interact.">
        <title>Elucidating the Obligate Nature and Biological Capacity of an Invasive Fungal Corn Pathogen.</title>
        <authorList>
            <person name="MacCready J.S."/>
            <person name="Roggenkamp E.M."/>
            <person name="Gdanetz K."/>
            <person name="Chilvers M.I."/>
        </authorList>
    </citation>
    <scope>NUCLEOTIDE SEQUENCE</scope>
    <source>
        <strain evidence="13">PM02</strain>
    </source>
</reference>
<evidence type="ECO:0000256" key="8">
    <source>
        <dbReference type="ARBA" id="ARBA00033277"/>
    </source>
</evidence>
<dbReference type="Pfam" id="PF17121">
    <property type="entry name" value="zf-C3HC4_5"/>
    <property type="match status" value="1"/>
</dbReference>
<dbReference type="InterPro" id="IPR015877">
    <property type="entry name" value="MAT1_centre"/>
</dbReference>
<evidence type="ECO:0000256" key="9">
    <source>
        <dbReference type="PROSITE-ProRule" id="PRU00175"/>
    </source>
</evidence>
<gene>
    <name evidence="13" type="ORF">P8C59_002923</name>
</gene>
<keyword evidence="5" id="KW-0862">Zinc</keyword>